<reference evidence="3 4" key="1">
    <citation type="journal article" date="2021" name="Sci. Rep.">
        <title>Phenotypic and genomic hallmarks of a novel, potentially pathogenic rapidly growing Mycobacterium species related to the Mycobacterium fortuitum complex.</title>
        <authorList>
            <person name="Gharbi R."/>
            <person name="Khanna V."/>
            <person name="Frigui W."/>
            <person name="Mhenni B."/>
            <person name="Brosch R."/>
            <person name="Mardassi H."/>
        </authorList>
    </citation>
    <scope>NUCLEOTIDE SEQUENCE [LARGE SCALE GENOMIC DNA]</scope>
    <source>
        <strain evidence="3 4">TNTM28</strain>
    </source>
</reference>
<sequence>MRHRARRAVRDASTCLAVIVRMALTSAVAVAPSLVGLAHETRIRTVAAVAPLPDLVGEPWAAAPSARPATAATATTGPPPPPEVRSPGAVHIPAIALAAYRNADAVMAQSQPDCGVSWNLLAGIGYVESTHAFGGAADERGDPVRPIFGPALDGSLPGNEIIVAGSFGGRTAYARALGPMQFLPSTWLLHGADGDGDGQADPHNLFDATLAAARYLCSDGTQLRDQSQLTAAVLRYNHSMAYAANVLGWAQAYATGVAPVNLPPLVAPRPPSVAVRAVDRAAASTSAPTETATTTQDRTARRDDDNDTGSATSRSGSSVTRKGSAATSTNTSTSTTSGSRHSTGSATPKVKFGNGRSGGAR</sequence>
<dbReference type="Proteomes" id="UP000812982">
    <property type="component" value="Unassembled WGS sequence"/>
</dbReference>
<dbReference type="InterPro" id="IPR023346">
    <property type="entry name" value="Lysozyme-like_dom_sf"/>
</dbReference>
<evidence type="ECO:0000259" key="2">
    <source>
        <dbReference type="Pfam" id="PF13406"/>
    </source>
</evidence>
<feature type="region of interest" description="Disordered" evidence="1">
    <location>
        <begin position="277"/>
        <end position="361"/>
    </location>
</feature>
<evidence type="ECO:0000313" key="3">
    <source>
        <dbReference type="EMBL" id="MBU9767047.1"/>
    </source>
</evidence>
<dbReference type="Gene3D" id="1.10.530.10">
    <property type="match status" value="1"/>
</dbReference>
<dbReference type="Pfam" id="PF13406">
    <property type="entry name" value="SLT_2"/>
    <property type="match status" value="1"/>
</dbReference>
<feature type="domain" description="Transglycosylase SLT" evidence="2">
    <location>
        <begin position="171"/>
        <end position="222"/>
    </location>
</feature>
<protein>
    <recommendedName>
        <fullName evidence="2">Transglycosylase SLT domain-containing protein</fullName>
    </recommendedName>
</protein>
<dbReference type="SUPFAM" id="SSF53955">
    <property type="entry name" value="Lysozyme-like"/>
    <property type="match status" value="1"/>
</dbReference>
<dbReference type="EMBL" id="VOMB01000027">
    <property type="protein sequence ID" value="MBU9767047.1"/>
    <property type="molecule type" value="Genomic_DNA"/>
</dbReference>
<accession>A0ABS6KTU0</accession>
<feature type="compositionally biased region" description="Low complexity" evidence="1">
    <location>
        <begin position="323"/>
        <end position="347"/>
    </location>
</feature>
<organism evidence="3 4">
    <name type="scientific">[Mycobacterium] fortunisiensis</name>
    <dbReference type="NCBI Taxonomy" id="2600579"/>
    <lineage>
        <taxon>Bacteria</taxon>
        <taxon>Bacillati</taxon>
        <taxon>Actinomycetota</taxon>
        <taxon>Actinomycetes</taxon>
        <taxon>Mycobacteriales</taxon>
        <taxon>Mycobacteriaceae</taxon>
        <taxon>Mycolicibacterium</taxon>
    </lineage>
</organism>
<gene>
    <name evidence="3" type="ORF">FR943_24825</name>
</gene>
<dbReference type="CDD" id="cd13399">
    <property type="entry name" value="Slt35-like"/>
    <property type="match status" value="1"/>
</dbReference>
<name>A0ABS6KTU0_9MYCO</name>
<dbReference type="InterPro" id="IPR043426">
    <property type="entry name" value="MltB-like"/>
</dbReference>
<evidence type="ECO:0000256" key="1">
    <source>
        <dbReference type="SAM" id="MobiDB-lite"/>
    </source>
</evidence>
<feature type="compositionally biased region" description="Low complexity" evidence="1">
    <location>
        <begin position="277"/>
        <end position="297"/>
    </location>
</feature>
<keyword evidence="4" id="KW-1185">Reference proteome</keyword>
<dbReference type="PANTHER" id="PTHR30163">
    <property type="entry name" value="MEMBRANE-BOUND LYTIC MUREIN TRANSGLYCOSYLASE B"/>
    <property type="match status" value="1"/>
</dbReference>
<comment type="caution">
    <text evidence="3">The sequence shown here is derived from an EMBL/GenBank/DDBJ whole genome shotgun (WGS) entry which is preliminary data.</text>
</comment>
<dbReference type="PANTHER" id="PTHR30163:SF8">
    <property type="entry name" value="LYTIC MUREIN TRANSGLYCOSYLASE"/>
    <property type="match status" value="1"/>
</dbReference>
<feature type="region of interest" description="Disordered" evidence="1">
    <location>
        <begin position="63"/>
        <end position="84"/>
    </location>
</feature>
<feature type="compositionally biased region" description="Low complexity" evidence="1">
    <location>
        <begin position="63"/>
        <end position="76"/>
    </location>
</feature>
<dbReference type="InterPro" id="IPR031304">
    <property type="entry name" value="SLT_2"/>
</dbReference>
<evidence type="ECO:0000313" key="4">
    <source>
        <dbReference type="Proteomes" id="UP000812982"/>
    </source>
</evidence>
<feature type="compositionally biased region" description="Polar residues" evidence="1">
    <location>
        <begin position="309"/>
        <end position="321"/>
    </location>
</feature>
<proteinExistence type="predicted"/>